<evidence type="ECO:0000259" key="1">
    <source>
        <dbReference type="Pfam" id="PF14214"/>
    </source>
</evidence>
<comment type="caution">
    <text evidence="2">The sequence shown here is derived from an EMBL/GenBank/DDBJ whole genome shotgun (WGS) entry which is preliminary data.</text>
</comment>
<accession>A0AAD7AWJ8</accession>
<name>A0AAD7AWJ8_9AGAR</name>
<feature type="domain" description="Helitron helicase-like" evidence="1">
    <location>
        <begin position="18"/>
        <end position="119"/>
    </location>
</feature>
<reference evidence="2" key="1">
    <citation type="submission" date="2023-03" db="EMBL/GenBank/DDBJ databases">
        <title>Massive genome expansion in bonnet fungi (Mycena s.s.) driven by repeated elements and novel gene families across ecological guilds.</title>
        <authorList>
            <consortium name="Lawrence Berkeley National Laboratory"/>
            <person name="Harder C.B."/>
            <person name="Miyauchi S."/>
            <person name="Viragh M."/>
            <person name="Kuo A."/>
            <person name="Thoen E."/>
            <person name="Andreopoulos B."/>
            <person name="Lu D."/>
            <person name="Skrede I."/>
            <person name="Drula E."/>
            <person name="Henrissat B."/>
            <person name="Morin E."/>
            <person name="Kohler A."/>
            <person name="Barry K."/>
            <person name="LaButti K."/>
            <person name="Morin E."/>
            <person name="Salamov A."/>
            <person name="Lipzen A."/>
            <person name="Mereny Z."/>
            <person name="Hegedus B."/>
            <person name="Baldrian P."/>
            <person name="Stursova M."/>
            <person name="Weitz H."/>
            <person name="Taylor A."/>
            <person name="Grigoriev I.V."/>
            <person name="Nagy L.G."/>
            <person name="Martin F."/>
            <person name="Kauserud H."/>
        </authorList>
    </citation>
    <scope>NUCLEOTIDE SEQUENCE</scope>
    <source>
        <strain evidence="2">CBHHK002</strain>
    </source>
</reference>
<evidence type="ECO:0000313" key="2">
    <source>
        <dbReference type="EMBL" id="KAJ7369209.1"/>
    </source>
</evidence>
<evidence type="ECO:0000313" key="3">
    <source>
        <dbReference type="Proteomes" id="UP001218218"/>
    </source>
</evidence>
<gene>
    <name evidence="2" type="ORF">DFH08DRAFT_909613</name>
</gene>
<organism evidence="2 3">
    <name type="scientific">Mycena albidolilacea</name>
    <dbReference type="NCBI Taxonomy" id="1033008"/>
    <lineage>
        <taxon>Eukaryota</taxon>
        <taxon>Fungi</taxon>
        <taxon>Dikarya</taxon>
        <taxon>Basidiomycota</taxon>
        <taxon>Agaricomycotina</taxon>
        <taxon>Agaricomycetes</taxon>
        <taxon>Agaricomycetidae</taxon>
        <taxon>Agaricales</taxon>
        <taxon>Marasmiineae</taxon>
        <taxon>Mycenaceae</taxon>
        <taxon>Mycena</taxon>
    </lineage>
</organism>
<dbReference type="AlphaFoldDB" id="A0AAD7AWJ8"/>
<dbReference type="InterPro" id="IPR025476">
    <property type="entry name" value="Helitron_helicase-like"/>
</dbReference>
<proteinExistence type="predicted"/>
<dbReference type="Pfam" id="PF14214">
    <property type="entry name" value="Helitron_like_N"/>
    <property type="match status" value="1"/>
</dbReference>
<keyword evidence="3" id="KW-1185">Reference proteome</keyword>
<sequence length="145" mass="16452">MELIRKWEFNPNAKPSNKDEKKAMRTLSKLKVLARDLKGSSSYKQCRCNEIRELIKKLFTPALFLTLNPADVADPLLGAMTGVLPDEWKSWNSFERHKFIVDNPGPAAIFFDEVIKAFIPLAGSASYVPPHMLRTQSPFKMEVSV</sequence>
<protein>
    <recommendedName>
        <fullName evidence="1">Helitron helicase-like domain-containing protein</fullName>
    </recommendedName>
</protein>
<dbReference type="EMBL" id="JARIHO010000001">
    <property type="protein sequence ID" value="KAJ7369209.1"/>
    <property type="molecule type" value="Genomic_DNA"/>
</dbReference>
<dbReference type="Proteomes" id="UP001218218">
    <property type="component" value="Unassembled WGS sequence"/>
</dbReference>